<dbReference type="AlphaFoldDB" id="A0A2H3NSP4"/>
<dbReference type="OrthoDB" id="9342482at2"/>
<dbReference type="Gene3D" id="2.60.40.10">
    <property type="entry name" value="Immunoglobulins"/>
    <property type="match status" value="2"/>
</dbReference>
<dbReference type="InterPro" id="IPR009003">
    <property type="entry name" value="Peptidase_S1_PA"/>
</dbReference>
<dbReference type="SUPFAM" id="SSF50494">
    <property type="entry name" value="Trypsin-like serine proteases"/>
    <property type="match status" value="1"/>
</dbReference>
<accession>A0A2H3NSP4</accession>
<evidence type="ECO:0000259" key="2">
    <source>
        <dbReference type="PROSITE" id="PS50240"/>
    </source>
</evidence>
<feature type="domain" description="Peptidase S1" evidence="2">
    <location>
        <begin position="181"/>
        <end position="439"/>
    </location>
</feature>
<dbReference type="SMART" id="SM00060">
    <property type="entry name" value="FN3"/>
    <property type="match status" value="2"/>
</dbReference>
<evidence type="ECO:0000313" key="4">
    <source>
        <dbReference type="EMBL" id="PEN06731.1"/>
    </source>
</evidence>
<feature type="compositionally biased region" description="Polar residues" evidence="1">
    <location>
        <begin position="276"/>
        <end position="285"/>
    </location>
</feature>
<dbReference type="Pfam" id="PF00041">
    <property type="entry name" value="fn3"/>
    <property type="match status" value="1"/>
</dbReference>
<dbReference type="InterPro" id="IPR043504">
    <property type="entry name" value="Peptidase_S1_PA_chymotrypsin"/>
</dbReference>
<dbReference type="InterPro" id="IPR026444">
    <property type="entry name" value="Secre_tail"/>
</dbReference>
<dbReference type="Proteomes" id="UP000221024">
    <property type="component" value="Unassembled WGS sequence"/>
</dbReference>
<dbReference type="CDD" id="cd00063">
    <property type="entry name" value="FN3"/>
    <property type="match status" value="1"/>
</dbReference>
<dbReference type="InterPro" id="IPR013783">
    <property type="entry name" value="Ig-like_fold"/>
</dbReference>
<dbReference type="NCBIfam" id="TIGR04183">
    <property type="entry name" value="Por_Secre_tail"/>
    <property type="match status" value="1"/>
</dbReference>
<dbReference type="InterPro" id="IPR003961">
    <property type="entry name" value="FN3_dom"/>
</dbReference>
<dbReference type="Pfam" id="PF18962">
    <property type="entry name" value="Por_Secre_tail"/>
    <property type="match status" value="1"/>
</dbReference>
<feature type="domain" description="Fibronectin type-III" evidence="3">
    <location>
        <begin position="568"/>
        <end position="677"/>
    </location>
</feature>
<dbReference type="PANTHER" id="PTHR36234:SF5">
    <property type="entry name" value="LYSYL ENDOPEPTIDASE"/>
    <property type="match status" value="1"/>
</dbReference>
<dbReference type="SUPFAM" id="SSF49265">
    <property type="entry name" value="Fibronectin type III"/>
    <property type="match status" value="1"/>
</dbReference>
<protein>
    <recommendedName>
        <fullName evidence="6">Lysyl endopeptidase</fullName>
    </recommendedName>
</protein>
<dbReference type="GO" id="GO:0004252">
    <property type="term" value="F:serine-type endopeptidase activity"/>
    <property type="evidence" value="ECO:0007669"/>
    <property type="project" value="InterPro"/>
</dbReference>
<dbReference type="Pfam" id="PF13365">
    <property type="entry name" value="Trypsin_2"/>
    <property type="match status" value="1"/>
</dbReference>
<feature type="compositionally biased region" description="Low complexity" evidence="1">
    <location>
        <begin position="264"/>
        <end position="275"/>
    </location>
</feature>
<feature type="domain" description="Fibronectin type-III" evidence="3">
    <location>
        <begin position="458"/>
        <end position="563"/>
    </location>
</feature>
<dbReference type="InterPro" id="IPR001254">
    <property type="entry name" value="Trypsin_dom"/>
</dbReference>
<name>A0A2H3NSP4_9BACT</name>
<dbReference type="PROSITE" id="PS50240">
    <property type="entry name" value="TRYPSIN_DOM"/>
    <property type="match status" value="1"/>
</dbReference>
<comment type="caution">
    <text evidence="4">The sequence shown here is derived from an EMBL/GenBank/DDBJ whole genome shotgun (WGS) entry which is preliminary data.</text>
</comment>
<evidence type="ECO:0008006" key="6">
    <source>
        <dbReference type="Google" id="ProtNLM"/>
    </source>
</evidence>
<dbReference type="InterPro" id="IPR036116">
    <property type="entry name" value="FN3_sf"/>
</dbReference>
<evidence type="ECO:0000256" key="1">
    <source>
        <dbReference type="SAM" id="MobiDB-lite"/>
    </source>
</evidence>
<reference evidence="4 5" key="1">
    <citation type="submission" date="2017-10" db="EMBL/GenBank/DDBJ databases">
        <title>Draft genome of Longimonas halophila.</title>
        <authorList>
            <person name="Goh K.M."/>
            <person name="Shamsir M.S."/>
            <person name="Lim S.W."/>
        </authorList>
    </citation>
    <scope>NUCLEOTIDE SEQUENCE [LARGE SCALE GENOMIC DNA]</scope>
    <source>
        <strain evidence="4 5">KCTC 42399</strain>
    </source>
</reference>
<dbReference type="PROSITE" id="PS50853">
    <property type="entry name" value="FN3"/>
    <property type="match status" value="2"/>
</dbReference>
<evidence type="ECO:0000259" key="3">
    <source>
        <dbReference type="PROSITE" id="PS50853"/>
    </source>
</evidence>
<sequence length="763" mass="81001">MRSVLLYVLVGWLIHGAVLAPQSFAQEADREPHLRLAPLNDDSRAALRADAPGGPHAFATAREVNEPLADLLAWESQGTASRIGRGYVTSPGAETLNLGFRDLDLPAGARLVVSHPDGTQERGPYPAETANGALFTPVIANETVQITVVVPANAAPLRGRLVHVGHGWNPPERAFDAVRPQAAGACNIDTACAQADDWGAAASSVARLTYVRNDVQFSCSGALINTTEGPVATYVLTAQHCVDAQAQAETAVFYWNYEHPDCRPPGSTESGSTSSADPFSQTSTGATVRASIGTGAITGGPDITLLEVEEPLSPAFDLHFSGWTRADTAPEASTTIHHPGGFAKRISFDNDPATITGYATDAEGDATHLRIEAWDAGTTEPGSSGAPLLNPDQRITGVLSGGLAACGVNEPDWYGRLARAWDGPAPSERLRDWLDPAGTGAPTTDRVRQGAHINPPPAVNALTVADTESRSARVAWTAPTYSSSAPVQRYRVRVDTEPIDDADDFATARSLLAPVPVEPGTEHTLRIDNLWPETPYYVAIQTENAAGRSTLTALDAPVELPDRVAPATIDNLRIAELRPEAVTLAWTAPGDDDMRGTAATYDLRYAEQPIESPSDFARATPVNPSPQPDTAGTAERITLTDVPKGTPLYFGLEAADNAGNASPVARTTRNATLIDDARQVEGPMPNPATEAARLQITVREAQTLRIRLYDTLGRAVGQPLDAEVPALEAQRIALPVGELASGTYFVRVEGAEFQMTQRLVVVR</sequence>
<gene>
    <name evidence="4" type="ORF">CRI93_08820</name>
</gene>
<dbReference type="Gene3D" id="2.40.10.10">
    <property type="entry name" value="Trypsin-like serine proteases"/>
    <property type="match status" value="2"/>
</dbReference>
<dbReference type="GO" id="GO:0006508">
    <property type="term" value="P:proteolysis"/>
    <property type="evidence" value="ECO:0007669"/>
    <property type="project" value="InterPro"/>
</dbReference>
<dbReference type="RefSeq" id="WP_098062257.1">
    <property type="nucleotide sequence ID" value="NZ_PDEP01000007.1"/>
</dbReference>
<keyword evidence="5" id="KW-1185">Reference proteome</keyword>
<proteinExistence type="predicted"/>
<dbReference type="PANTHER" id="PTHR36234">
    <property type="entry name" value="LYSYL ENDOPEPTIDASE"/>
    <property type="match status" value="1"/>
</dbReference>
<organism evidence="4 5">
    <name type="scientific">Longimonas halophila</name>
    <dbReference type="NCBI Taxonomy" id="1469170"/>
    <lineage>
        <taxon>Bacteria</taxon>
        <taxon>Pseudomonadati</taxon>
        <taxon>Rhodothermota</taxon>
        <taxon>Rhodothermia</taxon>
        <taxon>Rhodothermales</taxon>
        <taxon>Salisaetaceae</taxon>
        <taxon>Longimonas</taxon>
    </lineage>
</organism>
<evidence type="ECO:0000313" key="5">
    <source>
        <dbReference type="Proteomes" id="UP000221024"/>
    </source>
</evidence>
<dbReference type="EMBL" id="PDEP01000007">
    <property type="protein sequence ID" value="PEN06731.1"/>
    <property type="molecule type" value="Genomic_DNA"/>
</dbReference>
<feature type="region of interest" description="Disordered" evidence="1">
    <location>
        <begin position="264"/>
        <end position="285"/>
    </location>
</feature>